<evidence type="ECO:0000256" key="3">
    <source>
        <dbReference type="ARBA" id="ARBA00022989"/>
    </source>
</evidence>
<feature type="domain" description="Major facilitator superfamily (MFS) profile" evidence="6">
    <location>
        <begin position="53"/>
        <end position="510"/>
    </location>
</feature>
<feature type="transmembrane region" description="Helical" evidence="5">
    <location>
        <begin position="128"/>
        <end position="146"/>
    </location>
</feature>
<dbReference type="AlphaFoldDB" id="A0A9X0BWM9"/>
<keyword evidence="2 5" id="KW-0812">Transmembrane</keyword>
<feature type="transmembrane region" description="Helical" evidence="5">
    <location>
        <begin position="409"/>
        <end position="427"/>
    </location>
</feature>
<reference evidence="7" key="1">
    <citation type="submission" date="2022-12" db="EMBL/GenBank/DDBJ databases">
        <authorList>
            <person name="Petersen C."/>
        </authorList>
    </citation>
    <scope>NUCLEOTIDE SEQUENCE</scope>
    <source>
        <strain evidence="7">IBT 17660</strain>
    </source>
</reference>
<name>A0A9X0BWM9_9EURO</name>
<evidence type="ECO:0000256" key="5">
    <source>
        <dbReference type="SAM" id="Phobius"/>
    </source>
</evidence>
<dbReference type="InterPro" id="IPR005828">
    <property type="entry name" value="MFS_sugar_transport-like"/>
</dbReference>
<feature type="transmembrane region" description="Helical" evidence="5">
    <location>
        <begin position="189"/>
        <end position="212"/>
    </location>
</feature>
<dbReference type="PROSITE" id="PS50850">
    <property type="entry name" value="MFS"/>
    <property type="match status" value="1"/>
</dbReference>
<proteinExistence type="predicted"/>
<dbReference type="PROSITE" id="PS00216">
    <property type="entry name" value="SUGAR_TRANSPORT_1"/>
    <property type="match status" value="1"/>
</dbReference>
<dbReference type="InterPro" id="IPR005829">
    <property type="entry name" value="Sugar_transporter_CS"/>
</dbReference>
<comment type="caution">
    <text evidence="7">The sequence shown here is derived from an EMBL/GenBank/DDBJ whole genome shotgun (WGS) entry which is preliminary data.</text>
</comment>
<keyword evidence="3 5" id="KW-1133">Transmembrane helix</keyword>
<feature type="transmembrane region" description="Helical" evidence="5">
    <location>
        <begin position="65"/>
        <end position="83"/>
    </location>
</feature>
<dbReference type="GO" id="GO:0022857">
    <property type="term" value="F:transmembrane transporter activity"/>
    <property type="evidence" value="ECO:0007669"/>
    <property type="project" value="InterPro"/>
</dbReference>
<evidence type="ECO:0000313" key="8">
    <source>
        <dbReference type="Proteomes" id="UP001147760"/>
    </source>
</evidence>
<dbReference type="Gene3D" id="1.20.1250.20">
    <property type="entry name" value="MFS general substrate transporter like domains"/>
    <property type="match status" value="2"/>
</dbReference>
<protein>
    <recommendedName>
        <fullName evidence="6">Major facilitator superfamily (MFS) profile domain-containing protein</fullName>
    </recommendedName>
</protein>
<gene>
    <name evidence="7" type="ORF">N7530_001200</name>
</gene>
<keyword evidence="8" id="KW-1185">Reference proteome</keyword>
<dbReference type="PANTHER" id="PTHR24064">
    <property type="entry name" value="SOLUTE CARRIER FAMILY 22 MEMBER"/>
    <property type="match status" value="1"/>
</dbReference>
<evidence type="ECO:0000256" key="2">
    <source>
        <dbReference type="ARBA" id="ARBA00022692"/>
    </source>
</evidence>
<reference evidence="7" key="2">
    <citation type="journal article" date="2023" name="IMA Fungus">
        <title>Comparative genomic study of the Penicillium genus elucidates a diverse pangenome and 15 lateral gene transfer events.</title>
        <authorList>
            <person name="Petersen C."/>
            <person name="Sorensen T."/>
            <person name="Nielsen M.R."/>
            <person name="Sondergaard T.E."/>
            <person name="Sorensen J.L."/>
            <person name="Fitzpatrick D.A."/>
            <person name="Frisvad J.C."/>
            <person name="Nielsen K.L."/>
        </authorList>
    </citation>
    <scope>NUCLEOTIDE SEQUENCE</scope>
    <source>
        <strain evidence="7">IBT 17660</strain>
    </source>
</reference>
<dbReference type="CDD" id="cd17364">
    <property type="entry name" value="MFS_PhT"/>
    <property type="match status" value="1"/>
</dbReference>
<feature type="transmembrane region" description="Helical" evidence="5">
    <location>
        <begin position="486"/>
        <end position="505"/>
    </location>
</feature>
<dbReference type="GO" id="GO:0016020">
    <property type="term" value="C:membrane"/>
    <property type="evidence" value="ECO:0007669"/>
    <property type="project" value="UniProtKB-SubCell"/>
</dbReference>
<evidence type="ECO:0000313" key="7">
    <source>
        <dbReference type="EMBL" id="KAJ5486900.1"/>
    </source>
</evidence>
<feature type="transmembrane region" description="Helical" evidence="5">
    <location>
        <begin position="158"/>
        <end position="177"/>
    </location>
</feature>
<feature type="transmembrane region" description="Helical" evidence="5">
    <location>
        <begin position="95"/>
        <end position="116"/>
    </location>
</feature>
<sequence>MDTINPHRQAFLAMRARAALDPDYHFRRNPHERRRRALAKLDEAPFGWAHTHTVIITGLGLFTSAYEMFAINLAVTMLGIVYWQDEDSGTGKIPFGLEAAIKVATLAGAAVGQLLLGWLADRIGRRRVYGYGLMVIILTTLAQAISSSSRALTMSGILIFWRVIMGVGGVCPLSSVITSEFATNKWRGAMMGAVFAMQGFGQFAAAIISLIVTVSFKESLESAKDVSHCTGACQLAVDKMWRWTIGIGAISACFALYYRLAIPESPRFTFDISRDIIKADKDVRTYLRKRVENGTREPVYTPPIQIGIPDFGPKASWSDFYGRYSQWKHGKVLLGTAASMFFLDIAFYGLDLNNSIILGAINWTGAKNVYEILCRNAVGNLILICAGAIPGYLVTLAAVDKIGRMRIQLLGGLLALYVLTQFCFNFGPNATTFIVPGECFPTRYRGTAHGISAAVGKIGAIVAQCVFVPLVYRGTKAPGDAPWLDHVMRIFSGFMFCGFAATFFIHETKRQSLEVLCGEMDPPPRTQYAYVREEIPLREVGPAPSISAAPRP</sequence>
<dbReference type="Proteomes" id="UP001147760">
    <property type="component" value="Unassembled WGS sequence"/>
</dbReference>
<evidence type="ECO:0000256" key="1">
    <source>
        <dbReference type="ARBA" id="ARBA00004141"/>
    </source>
</evidence>
<dbReference type="SUPFAM" id="SSF103473">
    <property type="entry name" value="MFS general substrate transporter"/>
    <property type="match status" value="1"/>
</dbReference>
<dbReference type="Pfam" id="PF00083">
    <property type="entry name" value="Sugar_tr"/>
    <property type="match status" value="1"/>
</dbReference>
<feature type="transmembrane region" description="Helical" evidence="5">
    <location>
        <begin position="240"/>
        <end position="258"/>
    </location>
</feature>
<dbReference type="InterPro" id="IPR036259">
    <property type="entry name" value="MFS_trans_sf"/>
</dbReference>
<comment type="subcellular location">
    <subcellularLocation>
        <location evidence="1">Membrane</location>
        <topology evidence="1">Multi-pass membrane protein</topology>
    </subcellularLocation>
</comment>
<dbReference type="InterPro" id="IPR020846">
    <property type="entry name" value="MFS_dom"/>
</dbReference>
<dbReference type="OrthoDB" id="433512at2759"/>
<accession>A0A9X0BWM9</accession>
<keyword evidence="4 5" id="KW-0472">Membrane</keyword>
<dbReference type="EMBL" id="JAPWDO010000001">
    <property type="protein sequence ID" value="KAJ5486900.1"/>
    <property type="molecule type" value="Genomic_DNA"/>
</dbReference>
<organism evidence="7 8">
    <name type="scientific">Penicillium desertorum</name>
    <dbReference type="NCBI Taxonomy" id="1303715"/>
    <lineage>
        <taxon>Eukaryota</taxon>
        <taxon>Fungi</taxon>
        <taxon>Dikarya</taxon>
        <taxon>Ascomycota</taxon>
        <taxon>Pezizomycotina</taxon>
        <taxon>Eurotiomycetes</taxon>
        <taxon>Eurotiomycetidae</taxon>
        <taxon>Eurotiales</taxon>
        <taxon>Aspergillaceae</taxon>
        <taxon>Penicillium</taxon>
    </lineage>
</organism>
<evidence type="ECO:0000256" key="4">
    <source>
        <dbReference type="ARBA" id="ARBA00023136"/>
    </source>
</evidence>
<evidence type="ECO:0000259" key="6">
    <source>
        <dbReference type="PROSITE" id="PS50850"/>
    </source>
</evidence>
<feature type="transmembrane region" description="Helical" evidence="5">
    <location>
        <begin position="377"/>
        <end position="397"/>
    </location>
</feature>